<name>A0AAV9XC76_9PEZI</name>
<organism evidence="8 9">
    <name type="scientific">Orbilia ellipsospora</name>
    <dbReference type="NCBI Taxonomy" id="2528407"/>
    <lineage>
        <taxon>Eukaryota</taxon>
        <taxon>Fungi</taxon>
        <taxon>Dikarya</taxon>
        <taxon>Ascomycota</taxon>
        <taxon>Pezizomycotina</taxon>
        <taxon>Orbiliomycetes</taxon>
        <taxon>Orbiliales</taxon>
        <taxon>Orbiliaceae</taxon>
        <taxon>Orbilia</taxon>
    </lineage>
</organism>
<keyword evidence="9" id="KW-1185">Reference proteome</keyword>
<gene>
    <name evidence="8" type="ORF">TWF694_009558</name>
</gene>
<dbReference type="EMBL" id="JAVHJO010000006">
    <property type="protein sequence ID" value="KAK6539325.1"/>
    <property type="molecule type" value="Genomic_DNA"/>
</dbReference>
<dbReference type="GO" id="GO:0046983">
    <property type="term" value="F:protein dimerization activity"/>
    <property type="evidence" value="ECO:0007669"/>
    <property type="project" value="InterPro"/>
</dbReference>
<dbReference type="GO" id="GO:0000978">
    <property type="term" value="F:RNA polymerase II cis-regulatory region sequence-specific DNA binding"/>
    <property type="evidence" value="ECO:0007669"/>
    <property type="project" value="TreeGrafter"/>
</dbReference>
<dbReference type="InterPro" id="IPR036638">
    <property type="entry name" value="HLH_DNA-bd_sf"/>
</dbReference>
<evidence type="ECO:0000259" key="7">
    <source>
        <dbReference type="PROSITE" id="PS50888"/>
    </source>
</evidence>
<evidence type="ECO:0000256" key="3">
    <source>
        <dbReference type="ARBA" id="ARBA00023125"/>
    </source>
</evidence>
<evidence type="ECO:0000256" key="4">
    <source>
        <dbReference type="ARBA" id="ARBA00023163"/>
    </source>
</evidence>
<evidence type="ECO:0000313" key="8">
    <source>
        <dbReference type="EMBL" id="KAK6539325.1"/>
    </source>
</evidence>
<protein>
    <recommendedName>
        <fullName evidence="7">BHLH domain-containing protein</fullName>
    </recommendedName>
</protein>
<dbReference type="GO" id="GO:0000981">
    <property type="term" value="F:DNA-binding transcription factor activity, RNA polymerase II-specific"/>
    <property type="evidence" value="ECO:0007669"/>
    <property type="project" value="TreeGrafter"/>
</dbReference>
<feature type="region of interest" description="Disordered" evidence="6">
    <location>
        <begin position="76"/>
        <end position="204"/>
    </location>
</feature>
<dbReference type="Gene3D" id="4.10.280.10">
    <property type="entry name" value="Helix-loop-helix DNA-binding domain"/>
    <property type="match status" value="1"/>
</dbReference>
<dbReference type="Proteomes" id="UP001365542">
    <property type="component" value="Unassembled WGS sequence"/>
</dbReference>
<dbReference type="PANTHER" id="PTHR15741:SF39">
    <property type="entry name" value="BHLH TRANSCRIPTION FACTOR (EUROFUNG)"/>
    <property type="match status" value="1"/>
</dbReference>
<sequence>MEANHPFSPTTAFPLSFFEEDMMLFTGGATPINGPHGTSASAADLAAAWADMGMGQGRSVSSIMNPYHIDTAASNAGGAGNPTSPTLASPLAGADGNMGFLSPRGNKKRSSNVDAMDDEDIQIPKNGANATTSNSTNVPAQKRRRRDTATNTNSGGGGSNTDGGFSSGDDETDRRDSIIGPDGKRQERPRLTEEEKKNNHIASEQKRRMAIRDGFDRLTELVPGIEGQGRSESIVLRKTVDYMRQVIEDRRNLIAQVQELGGDVPQELMLR</sequence>
<dbReference type="PANTHER" id="PTHR15741">
    <property type="entry name" value="BASIC HELIX-LOOP-HELIX ZIP TRANSCRIPTION FACTOR"/>
    <property type="match status" value="1"/>
</dbReference>
<reference evidence="8 9" key="1">
    <citation type="submission" date="2019-10" db="EMBL/GenBank/DDBJ databases">
        <authorList>
            <person name="Palmer J.M."/>
        </authorList>
    </citation>
    <scope>NUCLEOTIDE SEQUENCE [LARGE SCALE GENOMIC DNA]</scope>
    <source>
        <strain evidence="8 9">TWF694</strain>
    </source>
</reference>
<feature type="compositionally biased region" description="Basic and acidic residues" evidence="6">
    <location>
        <begin position="172"/>
        <end position="204"/>
    </location>
</feature>
<evidence type="ECO:0000313" key="9">
    <source>
        <dbReference type="Proteomes" id="UP001365542"/>
    </source>
</evidence>
<comment type="subcellular location">
    <subcellularLocation>
        <location evidence="1">Nucleus</location>
    </subcellularLocation>
</comment>
<proteinExistence type="predicted"/>
<dbReference type="InterPro" id="IPR052207">
    <property type="entry name" value="Max-like/E-box_TFs"/>
</dbReference>
<evidence type="ECO:0000256" key="5">
    <source>
        <dbReference type="ARBA" id="ARBA00023242"/>
    </source>
</evidence>
<comment type="caution">
    <text evidence="8">The sequence shown here is derived from an EMBL/GenBank/DDBJ whole genome shotgun (WGS) entry which is preliminary data.</text>
</comment>
<keyword evidence="4" id="KW-0804">Transcription</keyword>
<dbReference type="AlphaFoldDB" id="A0AAV9XC76"/>
<dbReference type="GO" id="GO:0005634">
    <property type="term" value="C:nucleus"/>
    <property type="evidence" value="ECO:0007669"/>
    <property type="project" value="UniProtKB-SubCell"/>
</dbReference>
<evidence type="ECO:0000256" key="2">
    <source>
        <dbReference type="ARBA" id="ARBA00023015"/>
    </source>
</evidence>
<dbReference type="Pfam" id="PF00010">
    <property type="entry name" value="HLH"/>
    <property type="match status" value="1"/>
</dbReference>
<dbReference type="InterPro" id="IPR011598">
    <property type="entry name" value="bHLH_dom"/>
</dbReference>
<feature type="compositionally biased region" description="Low complexity" evidence="6">
    <location>
        <begin position="128"/>
        <end position="137"/>
    </location>
</feature>
<keyword evidence="3" id="KW-0238">DNA-binding</keyword>
<dbReference type="PROSITE" id="PS50888">
    <property type="entry name" value="BHLH"/>
    <property type="match status" value="1"/>
</dbReference>
<feature type="domain" description="BHLH" evidence="7">
    <location>
        <begin position="195"/>
        <end position="246"/>
    </location>
</feature>
<dbReference type="SUPFAM" id="SSF47459">
    <property type="entry name" value="HLH, helix-loop-helix DNA-binding domain"/>
    <property type="match status" value="1"/>
</dbReference>
<accession>A0AAV9XC76</accession>
<dbReference type="SMART" id="SM00353">
    <property type="entry name" value="HLH"/>
    <property type="match status" value="1"/>
</dbReference>
<keyword evidence="5" id="KW-0539">Nucleus</keyword>
<evidence type="ECO:0000256" key="1">
    <source>
        <dbReference type="ARBA" id="ARBA00004123"/>
    </source>
</evidence>
<evidence type="ECO:0000256" key="6">
    <source>
        <dbReference type="SAM" id="MobiDB-lite"/>
    </source>
</evidence>
<keyword evidence="2" id="KW-0805">Transcription regulation</keyword>